<reference evidence="2" key="1">
    <citation type="journal article" date="2017" name="Front. Plant Sci.">
        <title>Climate Clever Clovers: New Paradigm to Reduce the Environmental Footprint of Ruminants by Breeding Low Methanogenic Forages Utilizing Haplotype Variation.</title>
        <authorList>
            <person name="Kaur P."/>
            <person name="Appels R."/>
            <person name="Bayer P.E."/>
            <person name="Keeble-Gagnere G."/>
            <person name="Wang J."/>
            <person name="Hirakawa H."/>
            <person name="Shirasawa K."/>
            <person name="Vercoe P."/>
            <person name="Stefanova K."/>
            <person name="Durmic Z."/>
            <person name="Nichols P."/>
            <person name="Revell C."/>
            <person name="Isobe S.N."/>
            <person name="Edwards D."/>
            <person name="Erskine W."/>
        </authorList>
    </citation>
    <scope>NUCLEOTIDE SEQUENCE [LARGE SCALE GENOMIC DNA]</scope>
    <source>
        <strain evidence="2">cv. Daliak</strain>
    </source>
</reference>
<dbReference type="PANTHER" id="PTHR33710:SF86">
    <property type="entry name" value="VIRAL MOVEMENT PROTEIN"/>
    <property type="match status" value="1"/>
</dbReference>
<dbReference type="Gene3D" id="3.60.10.10">
    <property type="entry name" value="Endonuclease/exonuclease/phosphatase"/>
    <property type="match status" value="1"/>
</dbReference>
<accession>A0A2Z6MUR9</accession>
<keyword evidence="2" id="KW-1185">Reference proteome</keyword>
<dbReference type="Proteomes" id="UP000242715">
    <property type="component" value="Unassembled WGS sequence"/>
</dbReference>
<dbReference type="EMBL" id="DF973206">
    <property type="protein sequence ID" value="GAU19905.1"/>
    <property type="molecule type" value="Genomic_DNA"/>
</dbReference>
<organism evidence="1 2">
    <name type="scientific">Trifolium subterraneum</name>
    <name type="common">Subterranean clover</name>
    <dbReference type="NCBI Taxonomy" id="3900"/>
    <lineage>
        <taxon>Eukaryota</taxon>
        <taxon>Viridiplantae</taxon>
        <taxon>Streptophyta</taxon>
        <taxon>Embryophyta</taxon>
        <taxon>Tracheophyta</taxon>
        <taxon>Spermatophyta</taxon>
        <taxon>Magnoliopsida</taxon>
        <taxon>eudicotyledons</taxon>
        <taxon>Gunneridae</taxon>
        <taxon>Pentapetalae</taxon>
        <taxon>rosids</taxon>
        <taxon>fabids</taxon>
        <taxon>Fabales</taxon>
        <taxon>Fabaceae</taxon>
        <taxon>Papilionoideae</taxon>
        <taxon>50 kb inversion clade</taxon>
        <taxon>NPAAA clade</taxon>
        <taxon>Hologalegina</taxon>
        <taxon>IRL clade</taxon>
        <taxon>Trifolieae</taxon>
        <taxon>Trifolium</taxon>
    </lineage>
</organism>
<dbReference type="OrthoDB" id="1434401at2759"/>
<protein>
    <recommendedName>
        <fullName evidence="3">Endonuclease/exonuclease/phosphatase domain-containing protein</fullName>
    </recommendedName>
</protein>
<dbReference type="SUPFAM" id="SSF56219">
    <property type="entry name" value="DNase I-like"/>
    <property type="match status" value="1"/>
</dbReference>
<sequence>MIDCYVDCGDTMSSWRATGIYGYSKHHQKPMTCGLISDLYHTNHHDNWLLFGDFNLILNTSEKQGGRDTHYNSYRLFNNTLTNCDLLDLGYHGDKFTWTNNQENDNHIKDRLDRFCASPSWISKFPRCTNYHLLNYSSDHNPILLVFGTNLDFRDDSHAKTLIKRFENIWIKDPGCLQIIQSIWNHNNVDTSTKLQSVMEKVYQWGSTTFGHIPKEIKSIQTRITNLKV</sequence>
<gene>
    <name evidence="1" type="ORF">TSUD_95100</name>
</gene>
<proteinExistence type="predicted"/>
<evidence type="ECO:0000313" key="2">
    <source>
        <dbReference type="Proteomes" id="UP000242715"/>
    </source>
</evidence>
<dbReference type="PANTHER" id="PTHR33710">
    <property type="entry name" value="BNAC02G09200D PROTEIN"/>
    <property type="match status" value="1"/>
</dbReference>
<evidence type="ECO:0000313" key="1">
    <source>
        <dbReference type="EMBL" id="GAU19905.1"/>
    </source>
</evidence>
<name>A0A2Z6MUR9_TRISU</name>
<dbReference type="AlphaFoldDB" id="A0A2Z6MUR9"/>
<dbReference type="InterPro" id="IPR036691">
    <property type="entry name" value="Endo/exonu/phosph_ase_sf"/>
</dbReference>
<evidence type="ECO:0008006" key="3">
    <source>
        <dbReference type="Google" id="ProtNLM"/>
    </source>
</evidence>